<feature type="domain" description="Ig-like" evidence="7">
    <location>
        <begin position="494"/>
        <end position="573"/>
    </location>
</feature>
<keyword evidence="4" id="KW-0677">Repeat</keyword>
<evidence type="ECO:0000256" key="2">
    <source>
        <dbReference type="ARBA" id="ARBA00022490"/>
    </source>
</evidence>
<name>A0ABM1ADR4_APLCA</name>
<evidence type="ECO:0000259" key="7">
    <source>
        <dbReference type="PROSITE" id="PS50835"/>
    </source>
</evidence>
<evidence type="ECO:0000313" key="10">
    <source>
        <dbReference type="RefSeq" id="XP_012945737.1"/>
    </source>
</evidence>
<dbReference type="SMART" id="SM00409">
    <property type="entry name" value="IG"/>
    <property type="match status" value="4"/>
</dbReference>
<evidence type="ECO:0000256" key="1">
    <source>
        <dbReference type="ARBA" id="ARBA00004496"/>
    </source>
</evidence>
<dbReference type="InterPro" id="IPR003961">
    <property type="entry name" value="FN3_dom"/>
</dbReference>
<keyword evidence="9" id="KW-1185">Reference proteome</keyword>
<evidence type="ECO:0000256" key="3">
    <source>
        <dbReference type="ARBA" id="ARBA00022553"/>
    </source>
</evidence>
<dbReference type="Gene3D" id="2.60.40.10">
    <property type="entry name" value="Immunoglobulins"/>
    <property type="match status" value="5"/>
</dbReference>
<dbReference type="RefSeq" id="XP_012945737.1">
    <property type="nucleotide sequence ID" value="XM_013090283.1"/>
</dbReference>
<gene>
    <name evidence="10" type="primary">LOC106013740</name>
</gene>
<dbReference type="SUPFAM" id="SSF48726">
    <property type="entry name" value="Immunoglobulin"/>
    <property type="match status" value="4"/>
</dbReference>
<dbReference type="InterPro" id="IPR013783">
    <property type="entry name" value="Ig-like_fold"/>
</dbReference>
<feature type="non-terminal residue" evidence="10">
    <location>
        <position position="656"/>
    </location>
</feature>
<keyword evidence="5" id="KW-1015">Disulfide bond</keyword>
<dbReference type="InterPro" id="IPR052385">
    <property type="entry name" value="Obscurin/Obscurin-like_Reg"/>
</dbReference>
<evidence type="ECO:0000259" key="8">
    <source>
        <dbReference type="PROSITE" id="PS50853"/>
    </source>
</evidence>
<dbReference type="PROSITE" id="PS50853">
    <property type="entry name" value="FN3"/>
    <property type="match status" value="1"/>
</dbReference>
<protein>
    <submittedName>
        <fullName evidence="10">Obscurin</fullName>
    </submittedName>
</protein>
<evidence type="ECO:0000256" key="6">
    <source>
        <dbReference type="SAM" id="MobiDB-lite"/>
    </source>
</evidence>
<dbReference type="PANTHER" id="PTHR35971">
    <property type="entry name" value="SI:DKEY-31G6.6"/>
    <property type="match status" value="1"/>
</dbReference>
<dbReference type="GeneID" id="106013740"/>
<proteinExistence type="predicted"/>
<keyword evidence="2" id="KW-0963">Cytoplasm</keyword>
<dbReference type="InterPro" id="IPR003599">
    <property type="entry name" value="Ig_sub"/>
</dbReference>
<sequence>MTPLCDVTVKETATAEFVCELSKEVDQVRWLVDDIELPESDRISFIKEGKKHRLVIKDCCIDDEGVVTVQAADKTSTASLFVQELPPEFITPLKDQNVDEGETARFQCELNIEGATVKWFHEGREVTEDNRYQIVAEGRVHSLVVKDAIMPDAGEIMAKVEDKSTTAVLTVTEVPVDFTAQLSEVHTEEHKMAAFCCEVNKDDVTVTWLKDGEPVTPSNKHVIQTDGRRHSLTIKDVDQSDVAEYSVVVGDRASQAKLHLDAAEMPLLEMSGDPCMPIAPLKTDPDPDPDPVTSSSDVCPDLACHIVQHSEENESGQIPDFSVSTDYNMNSSVEDKMARDVPVPTPLSGGSPLNQSGTTSLYSEYDDYSYDLDSSFDPTRSEVGAGAGKSLFDELRERNLSEDLLRVEGMGGFDLDVADGFNQEDEEDDYDDNDIDRTLEHVPALDLESLDRDSFSEDKISCSSELSLIEELESANEREENQQEMSSQASEPVPRLTALANENPILTPLQPIKSFKNGAAIFVCEVVSRKAKVTWLKGAEPICGSSDKYTVTVAGKMHSLTIHDVQADDAGSYCASCDGHESAADLEVRDKPKAPRKAPVVEEVGETFVCLSWLPPESDGGSPITGYILERLDISGRSWLPVTPQAIKDTNYKVSG</sequence>
<dbReference type="InterPro" id="IPR036116">
    <property type="entry name" value="FN3_sf"/>
</dbReference>
<accession>A0ABM1ADR4</accession>
<evidence type="ECO:0000256" key="4">
    <source>
        <dbReference type="ARBA" id="ARBA00022737"/>
    </source>
</evidence>
<dbReference type="PROSITE" id="PS50835">
    <property type="entry name" value="IG_LIKE"/>
    <property type="match status" value="2"/>
</dbReference>
<dbReference type="Proteomes" id="UP000694888">
    <property type="component" value="Unplaced"/>
</dbReference>
<dbReference type="Pfam" id="PF07679">
    <property type="entry name" value="I-set"/>
    <property type="match status" value="4"/>
</dbReference>
<dbReference type="InterPro" id="IPR007110">
    <property type="entry name" value="Ig-like_dom"/>
</dbReference>
<dbReference type="InterPro" id="IPR036179">
    <property type="entry name" value="Ig-like_dom_sf"/>
</dbReference>
<feature type="domain" description="Ig-like" evidence="7">
    <location>
        <begin position="87"/>
        <end position="207"/>
    </location>
</feature>
<dbReference type="CDD" id="cd00063">
    <property type="entry name" value="FN3"/>
    <property type="match status" value="1"/>
</dbReference>
<feature type="region of interest" description="Disordered" evidence="6">
    <location>
        <begin position="473"/>
        <end position="492"/>
    </location>
</feature>
<feature type="domain" description="Fibronectin type-III" evidence="8">
    <location>
        <begin position="595"/>
        <end position="656"/>
    </location>
</feature>
<comment type="subcellular location">
    <subcellularLocation>
        <location evidence="1">Cytoplasm</location>
    </subcellularLocation>
</comment>
<organism evidence="9 10">
    <name type="scientific">Aplysia californica</name>
    <name type="common">California sea hare</name>
    <dbReference type="NCBI Taxonomy" id="6500"/>
    <lineage>
        <taxon>Eukaryota</taxon>
        <taxon>Metazoa</taxon>
        <taxon>Spiralia</taxon>
        <taxon>Lophotrochozoa</taxon>
        <taxon>Mollusca</taxon>
        <taxon>Gastropoda</taxon>
        <taxon>Heterobranchia</taxon>
        <taxon>Euthyneura</taxon>
        <taxon>Tectipleura</taxon>
        <taxon>Aplysiida</taxon>
        <taxon>Aplysioidea</taxon>
        <taxon>Aplysiidae</taxon>
        <taxon>Aplysia</taxon>
    </lineage>
</organism>
<reference evidence="10" key="1">
    <citation type="submission" date="2025-08" db="UniProtKB">
        <authorList>
            <consortium name="RefSeq"/>
        </authorList>
    </citation>
    <scope>IDENTIFICATION</scope>
</reference>
<keyword evidence="3" id="KW-0597">Phosphoprotein</keyword>
<dbReference type="PANTHER" id="PTHR35971:SF5">
    <property type="entry name" value="OBSCURIN LIKE CYTOSKELETAL ADAPTOR 1"/>
    <property type="match status" value="1"/>
</dbReference>
<dbReference type="InterPro" id="IPR013098">
    <property type="entry name" value="Ig_I-set"/>
</dbReference>
<evidence type="ECO:0000313" key="9">
    <source>
        <dbReference type="Proteomes" id="UP000694888"/>
    </source>
</evidence>
<dbReference type="SUPFAM" id="SSF49265">
    <property type="entry name" value="Fibronectin type III"/>
    <property type="match status" value="1"/>
</dbReference>
<evidence type="ECO:0000256" key="5">
    <source>
        <dbReference type="ARBA" id="ARBA00023157"/>
    </source>
</evidence>